<dbReference type="Proteomes" id="UP000004095">
    <property type="component" value="Unassembled WGS sequence"/>
</dbReference>
<protein>
    <submittedName>
        <fullName evidence="1">Vcbs, putative</fullName>
    </submittedName>
</protein>
<proteinExistence type="predicted"/>
<dbReference type="RefSeq" id="WP_002700561.1">
    <property type="nucleotide sequence ID" value="NZ_AAWS01000032.1"/>
</dbReference>
<dbReference type="EMBL" id="AAWS01000032">
    <property type="protein sequence ID" value="EAY26584.1"/>
    <property type="molecule type" value="Genomic_DNA"/>
</dbReference>
<evidence type="ECO:0000313" key="2">
    <source>
        <dbReference type="Proteomes" id="UP000004095"/>
    </source>
</evidence>
<dbReference type="OrthoDB" id="9805017at2"/>
<dbReference type="Pfam" id="PF17963">
    <property type="entry name" value="Big_9"/>
    <property type="match status" value="2"/>
</dbReference>
<dbReference type="Gene3D" id="2.60.40.3440">
    <property type="match status" value="1"/>
</dbReference>
<accession>A1ZSK4</accession>
<name>A1ZSK4_MICM2</name>
<organism evidence="1 2">
    <name type="scientific">Microscilla marina ATCC 23134</name>
    <dbReference type="NCBI Taxonomy" id="313606"/>
    <lineage>
        <taxon>Bacteria</taxon>
        <taxon>Pseudomonadati</taxon>
        <taxon>Bacteroidota</taxon>
        <taxon>Cytophagia</taxon>
        <taxon>Cytophagales</taxon>
        <taxon>Microscillaceae</taxon>
        <taxon>Microscilla</taxon>
    </lineage>
</organism>
<comment type="caution">
    <text evidence="1">The sequence shown here is derived from an EMBL/GenBank/DDBJ whole genome shotgun (WGS) entry which is preliminary data.</text>
</comment>
<dbReference type="AlphaFoldDB" id="A1ZSK4"/>
<keyword evidence="2" id="KW-1185">Reference proteome</keyword>
<dbReference type="PROSITE" id="PS51257">
    <property type="entry name" value="PROKAR_LIPOPROTEIN"/>
    <property type="match status" value="1"/>
</dbReference>
<reference evidence="1 2" key="1">
    <citation type="submission" date="2007-01" db="EMBL/GenBank/DDBJ databases">
        <authorList>
            <person name="Haygood M."/>
            <person name="Podell S."/>
            <person name="Anderson C."/>
            <person name="Hopkinson B."/>
            <person name="Roe K."/>
            <person name="Barbeau K."/>
            <person name="Gaasterland T."/>
            <person name="Ferriera S."/>
            <person name="Johnson J."/>
            <person name="Kravitz S."/>
            <person name="Beeson K."/>
            <person name="Sutton G."/>
            <person name="Rogers Y.-H."/>
            <person name="Friedman R."/>
            <person name="Frazier M."/>
            <person name="Venter J.C."/>
        </authorList>
    </citation>
    <scope>NUCLEOTIDE SEQUENCE [LARGE SCALE GENOMIC DNA]</scope>
    <source>
        <strain evidence="1 2">ATCC 23134</strain>
    </source>
</reference>
<gene>
    <name evidence="1" type="ORF">M23134_06111</name>
</gene>
<sequence length="434" mass="46454">MINTKYQFLPAFVLVALLGLIASCNRIDKDINPATSQGNTPAIATNDVAQAFPGSSVVIDLIKNDKITTSSNVSLLQGYLKRGSAKFIKQGMVLYTPNDSTGTDTLAYTVCPPGQPCDTAAVKITISADSITRPCFGAVPDIAQTTLGKSVEVFVLQNDRLCDSTASDTSNLKKVVEIVESPKNGSANVTVGGISLTYLPQSGFKGVDQLIYGVRNASTNNYLGYGVVTIFVGDSTVNPQDTTTHCVPKAMNDNYTISGDSLPANGKYVYLNVLSNDTLCNDSLNKIILNNGGLNTPPVFENNQLKVKLYPSDSTVILQYGLTKNGNTVSQATVSIRIQKPCQLQAVSDSAQVSNVPPSGQWMTIDVLANDHLCSVAASNISKNIVQQNTNAYFEGNNLKVFVDTSKQTFTVTYKITNTSNGQTSQTDLVIRRN</sequence>
<dbReference type="eggNOG" id="ENOG502ZVH9">
    <property type="taxonomic scope" value="Bacteria"/>
</dbReference>
<evidence type="ECO:0000313" key="1">
    <source>
        <dbReference type="EMBL" id="EAY26584.1"/>
    </source>
</evidence>